<proteinExistence type="predicted"/>
<organism evidence="1 2">
    <name type="scientific">Veronia pacifica</name>
    <dbReference type="NCBI Taxonomy" id="1080227"/>
    <lineage>
        <taxon>Bacteria</taxon>
        <taxon>Pseudomonadati</taxon>
        <taxon>Pseudomonadota</taxon>
        <taxon>Gammaproteobacteria</taxon>
        <taxon>Vibrionales</taxon>
        <taxon>Vibrionaceae</taxon>
        <taxon>Veronia</taxon>
    </lineage>
</organism>
<evidence type="ECO:0000313" key="2">
    <source>
        <dbReference type="Proteomes" id="UP000094936"/>
    </source>
</evidence>
<dbReference type="EMBL" id="LYBM01000053">
    <property type="protein sequence ID" value="ODA30465.1"/>
    <property type="molecule type" value="Genomic_DNA"/>
</dbReference>
<evidence type="ECO:0000313" key="1">
    <source>
        <dbReference type="EMBL" id="ODA30465.1"/>
    </source>
</evidence>
<comment type="caution">
    <text evidence="1">The sequence shown here is derived from an EMBL/GenBank/DDBJ whole genome shotgun (WGS) entry which is preliminary data.</text>
</comment>
<gene>
    <name evidence="1" type="ORF">A8L45_20220</name>
</gene>
<reference evidence="1 2" key="1">
    <citation type="submission" date="2016-05" db="EMBL/GenBank/DDBJ databases">
        <title>Genomic Taxonomy of the Vibrionaceae.</title>
        <authorList>
            <person name="Gomez-Gil B."/>
            <person name="Enciso-Ibarra J."/>
        </authorList>
    </citation>
    <scope>NUCLEOTIDE SEQUENCE [LARGE SCALE GENOMIC DNA]</scope>
    <source>
        <strain evidence="1 2">CAIM 1920</strain>
    </source>
</reference>
<accession>A0A1C3EB53</accession>
<sequence>MIQLVMCHINTVPTLTVILKIIMKTYLTGNPLIPACDHEIASFCDQYNFWSPEQKIIRIALFGQDPTIAFRIIELTDTAEYLEIQRLLACIGFSASFFDHSNDSINLDAEFHLEYGNCAKGTSVLAYVA</sequence>
<dbReference type="Proteomes" id="UP000094936">
    <property type="component" value="Unassembled WGS sequence"/>
</dbReference>
<name>A0A1C3EB53_9GAMM</name>
<dbReference type="AlphaFoldDB" id="A0A1C3EB53"/>
<protein>
    <submittedName>
        <fullName evidence="1">Uncharacterized protein</fullName>
    </submittedName>
</protein>
<dbReference type="STRING" id="1080227.A8L45_20220"/>
<keyword evidence="2" id="KW-1185">Reference proteome</keyword>